<feature type="compositionally biased region" description="Pro residues" evidence="1">
    <location>
        <begin position="158"/>
        <end position="167"/>
    </location>
</feature>
<dbReference type="AlphaFoldDB" id="A0A5J9WT97"/>
<sequence>MESWIQQWVGAETDVHVPQGPYDPFRYGEYLQWFHRETRVRLFAVADQPVEHVPEITDTFATQPTRAFHLMTDTFKDIAGELEDLGSRSYDNPPRVEPRDIGAALFHLARRCRDALRCVSCTSTTDVQPRAPQRSPPLSTPASAPGSSRFYVGDSPASMPPTPPFMPTPGWNTGPAVQFAVPDYSLHYASRSLVHGSSYGQPDV</sequence>
<accession>A0A5J9WT97</accession>
<organism evidence="2 3">
    <name type="scientific">Eragrostis curvula</name>
    <name type="common">weeping love grass</name>
    <dbReference type="NCBI Taxonomy" id="38414"/>
    <lineage>
        <taxon>Eukaryota</taxon>
        <taxon>Viridiplantae</taxon>
        <taxon>Streptophyta</taxon>
        <taxon>Embryophyta</taxon>
        <taxon>Tracheophyta</taxon>
        <taxon>Spermatophyta</taxon>
        <taxon>Magnoliopsida</taxon>
        <taxon>Liliopsida</taxon>
        <taxon>Poales</taxon>
        <taxon>Poaceae</taxon>
        <taxon>PACMAD clade</taxon>
        <taxon>Chloridoideae</taxon>
        <taxon>Eragrostideae</taxon>
        <taxon>Eragrostidinae</taxon>
        <taxon>Eragrostis</taxon>
    </lineage>
</organism>
<dbReference type="Gramene" id="TVU51348">
    <property type="protein sequence ID" value="TVU51348"/>
    <property type="gene ID" value="EJB05_02770"/>
</dbReference>
<dbReference type="EMBL" id="RWGY01000002">
    <property type="protein sequence ID" value="TVU51348.1"/>
    <property type="molecule type" value="Genomic_DNA"/>
</dbReference>
<proteinExistence type="predicted"/>
<keyword evidence="3" id="KW-1185">Reference proteome</keyword>
<reference evidence="2 3" key="1">
    <citation type="journal article" date="2019" name="Sci. Rep.">
        <title>A high-quality genome of Eragrostis curvula grass provides insights into Poaceae evolution and supports new strategies to enhance forage quality.</title>
        <authorList>
            <person name="Carballo J."/>
            <person name="Santos B.A.C.M."/>
            <person name="Zappacosta D."/>
            <person name="Garbus I."/>
            <person name="Selva J.P."/>
            <person name="Gallo C.A."/>
            <person name="Diaz A."/>
            <person name="Albertini E."/>
            <person name="Caccamo M."/>
            <person name="Echenique V."/>
        </authorList>
    </citation>
    <scope>NUCLEOTIDE SEQUENCE [LARGE SCALE GENOMIC DNA]</scope>
    <source>
        <strain evidence="3">cv. Victoria</strain>
        <tissue evidence="2">Leaf</tissue>
    </source>
</reference>
<feature type="region of interest" description="Disordered" evidence="1">
    <location>
        <begin position="123"/>
        <end position="169"/>
    </location>
</feature>
<dbReference type="Proteomes" id="UP000324897">
    <property type="component" value="Chromosome 6"/>
</dbReference>
<comment type="caution">
    <text evidence="2">The sequence shown here is derived from an EMBL/GenBank/DDBJ whole genome shotgun (WGS) entry which is preliminary data.</text>
</comment>
<evidence type="ECO:0000313" key="2">
    <source>
        <dbReference type="EMBL" id="TVU51348.1"/>
    </source>
</evidence>
<protein>
    <recommendedName>
        <fullName evidence="4">Aminotransferase-like plant mobile domain-containing protein</fullName>
    </recommendedName>
</protein>
<evidence type="ECO:0000256" key="1">
    <source>
        <dbReference type="SAM" id="MobiDB-lite"/>
    </source>
</evidence>
<evidence type="ECO:0008006" key="4">
    <source>
        <dbReference type="Google" id="ProtNLM"/>
    </source>
</evidence>
<gene>
    <name evidence="2" type="ORF">EJB05_02770</name>
</gene>
<name>A0A5J9WT97_9POAL</name>
<evidence type="ECO:0000313" key="3">
    <source>
        <dbReference type="Proteomes" id="UP000324897"/>
    </source>
</evidence>